<organism evidence="6 7">
    <name type="scientific">Megasphaera hominis</name>
    <dbReference type="NCBI Taxonomy" id="159836"/>
    <lineage>
        <taxon>Bacteria</taxon>
        <taxon>Bacillati</taxon>
        <taxon>Bacillota</taxon>
        <taxon>Negativicutes</taxon>
        <taxon>Veillonellales</taxon>
        <taxon>Veillonellaceae</taxon>
        <taxon>Megasphaera</taxon>
    </lineage>
</organism>
<dbReference type="InterPro" id="IPR010098">
    <property type="entry name" value="PFL2/GDeHydtase_fam"/>
</dbReference>
<dbReference type="InterPro" id="IPR051215">
    <property type="entry name" value="GRE"/>
</dbReference>
<keyword evidence="7" id="KW-1185">Reference proteome</keyword>
<comment type="caution">
    <text evidence="6">The sequence shown here is derived from an EMBL/GenBank/DDBJ whole genome shotgun (WGS) entry which is preliminary data.</text>
</comment>
<accession>A0ABR6VJ65</accession>
<sequence>MSETFYQMTDRVKQLKKMLTDETPTMSAERAKLATEAIQKYAFEPPVLQKAYMLDYILRNKKIFILDGELIVGNQADKPRSAPVFPEYTSEWVLEQIDDFGKRKSDPMIVTDEDRAILEEYLPYWKDISFDKVVERALPEDVKHAEESGVVTVGNRDCGTGHVLPDYFNLLKRGLNYYKEQCQKKIAETVVDSKEKQEQVDFWHAVMIDIDAAGAYAQRFSQLAAEKAAAETDDVRKQELLDIAAACAQVPLKPARTFQEAVQFVWFMHVIMNIENNGHGESFHRFDQYTNDFYEADLAAGRITEDKAIEIIECFFIKVTSIMKLRDKFYSQSFAGYPLWQNIIIGGQKLEDGSDATNPVSMLCLKANQAVQTSMPTMSIQYHDHLNQDLMNEGLRMIQAGMATPAFFNNNLVIPMLMEKSGCTIEEARNWGIHGCVQPGVAGKSDGRPTVGYVNQLKCVELVLNNGVNPVNGEQLGPRTGKIETLDTLEKLEDALYKQNDYFVDMMLRGFNVVGSLHASRMPVAFTSMLVDGCIDKGKSLQEGGSKYYESGAFCVSVANAADAIAAVDTLVNQKHVLDIQTVMDALQHNFDGAEPIRQALLKKAPKYGNDNAYVDGIAAGIVRHYAKNLEKYRDSRGGHYVEVVESQSMNVSQGKCIMATPDGRFAYDAVADNCSPAMGRDTSGPTACINSVAHLDQKNAKDGCLFNLRFDPRSIQGKKGRMVLDAVVRTFFKNMGEHIQINVIDNKTLREAQKHPENYRNLLVRVAGYLAYFVELDSEVQEALIARTAHPPDF</sequence>
<dbReference type="Pfam" id="PF02901">
    <property type="entry name" value="PFL-like"/>
    <property type="match status" value="1"/>
</dbReference>
<dbReference type="PROSITE" id="PS51554">
    <property type="entry name" value="PFL"/>
    <property type="match status" value="1"/>
</dbReference>
<keyword evidence="2" id="KW-0456">Lyase</keyword>
<protein>
    <submittedName>
        <fullName evidence="6">Formate C-acetyltransferase/glycerol dehydratase family glycyl radical enzyme</fullName>
    </submittedName>
</protein>
<feature type="domain" description="PFL" evidence="5">
    <location>
        <begin position="10"/>
        <end position="666"/>
    </location>
</feature>
<dbReference type="SUPFAM" id="SSF51998">
    <property type="entry name" value="PFL-like glycyl radical enzymes"/>
    <property type="match status" value="1"/>
</dbReference>
<dbReference type="InterPro" id="IPR001150">
    <property type="entry name" value="Gly_radical"/>
</dbReference>
<dbReference type="InterPro" id="IPR004184">
    <property type="entry name" value="PFL_dom"/>
</dbReference>
<reference evidence="6 7" key="1">
    <citation type="submission" date="2020-08" db="EMBL/GenBank/DDBJ databases">
        <authorList>
            <person name="Liu C."/>
            <person name="Sun Q."/>
        </authorList>
    </citation>
    <scope>NUCLEOTIDE SEQUENCE [LARGE SCALE GENOMIC DNA]</scope>
    <source>
        <strain evidence="6 7">NSJ-59</strain>
    </source>
</reference>
<evidence type="ECO:0000313" key="6">
    <source>
        <dbReference type="EMBL" id="MBC3537236.1"/>
    </source>
</evidence>
<dbReference type="NCBIfam" id="TIGR01774">
    <property type="entry name" value="PFL2-3"/>
    <property type="match status" value="1"/>
</dbReference>
<feature type="modified residue" description="Glycine radical" evidence="3">
    <location>
        <position position="769"/>
    </location>
</feature>
<evidence type="ECO:0000256" key="2">
    <source>
        <dbReference type="ARBA" id="ARBA00023239"/>
    </source>
</evidence>
<gene>
    <name evidence="6" type="ORF">H8J70_08220</name>
</gene>
<proteinExistence type="predicted"/>
<evidence type="ECO:0000256" key="1">
    <source>
        <dbReference type="ARBA" id="ARBA00022818"/>
    </source>
</evidence>
<dbReference type="Proteomes" id="UP000606870">
    <property type="component" value="Unassembled WGS sequence"/>
</dbReference>
<evidence type="ECO:0000259" key="5">
    <source>
        <dbReference type="PROSITE" id="PS51554"/>
    </source>
</evidence>
<dbReference type="RefSeq" id="WP_186503475.1">
    <property type="nucleotide sequence ID" value="NZ_JACOGK010000022.1"/>
</dbReference>
<dbReference type="EMBL" id="JACOGK010000022">
    <property type="protein sequence ID" value="MBC3537236.1"/>
    <property type="molecule type" value="Genomic_DNA"/>
</dbReference>
<keyword evidence="1 3" id="KW-0556">Organic radical</keyword>
<dbReference type="PROSITE" id="PS51149">
    <property type="entry name" value="GLY_RADICAL_2"/>
    <property type="match status" value="1"/>
</dbReference>
<feature type="domain" description="Glycine radical" evidence="4">
    <location>
        <begin position="673"/>
        <end position="794"/>
    </location>
</feature>
<dbReference type="Gene3D" id="3.20.70.20">
    <property type="match status" value="1"/>
</dbReference>
<evidence type="ECO:0000259" key="4">
    <source>
        <dbReference type="PROSITE" id="PS51149"/>
    </source>
</evidence>
<dbReference type="PANTHER" id="PTHR43641:SF2">
    <property type="entry name" value="DEHYDRATASE YBIW-RELATED"/>
    <property type="match status" value="1"/>
</dbReference>
<evidence type="ECO:0000256" key="3">
    <source>
        <dbReference type="PROSITE-ProRule" id="PRU00493"/>
    </source>
</evidence>
<dbReference type="Pfam" id="PF01228">
    <property type="entry name" value="Gly_radical"/>
    <property type="match status" value="1"/>
</dbReference>
<dbReference type="PANTHER" id="PTHR43641">
    <property type="entry name" value="FORMATE ACETYLTRANSFERASE 3-RELATED"/>
    <property type="match status" value="1"/>
</dbReference>
<name>A0ABR6VJ65_9FIRM</name>
<evidence type="ECO:0000313" key="7">
    <source>
        <dbReference type="Proteomes" id="UP000606870"/>
    </source>
</evidence>